<feature type="non-terminal residue" evidence="1">
    <location>
        <position position="1"/>
    </location>
</feature>
<accession>A0ACA9RQ01</accession>
<gene>
    <name evidence="1" type="ORF">RPERSI_LOCUS21379</name>
</gene>
<evidence type="ECO:0000313" key="1">
    <source>
        <dbReference type="EMBL" id="CAG8802726.1"/>
    </source>
</evidence>
<name>A0ACA9RQ01_9GLOM</name>
<organism evidence="1 2">
    <name type="scientific">Racocetra persica</name>
    <dbReference type="NCBI Taxonomy" id="160502"/>
    <lineage>
        <taxon>Eukaryota</taxon>
        <taxon>Fungi</taxon>
        <taxon>Fungi incertae sedis</taxon>
        <taxon>Mucoromycota</taxon>
        <taxon>Glomeromycotina</taxon>
        <taxon>Glomeromycetes</taxon>
        <taxon>Diversisporales</taxon>
        <taxon>Gigasporaceae</taxon>
        <taxon>Racocetra</taxon>
    </lineage>
</organism>
<protein>
    <submittedName>
        <fullName evidence="1">8630_t:CDS:1</fullName>
    </submittedName>
</protein>
<evidence type="ECO:0000313" key="2">
    <source>
        <dbReference type="Proteomes" id="UP000789920"/>
    </source>
</evidence>
<comment type="caution">
    <text evidence="1">The sequence shown here is derived from an EMBL/GenBank/DDBJ whole genome shotgun (WGS) entry which is preliminary data.</text>
</comment>
<dbReference type="EMBL" id="CAJVQC010062502">
    <property type="protein sequence ID" value="CAG8802726.1"/>
    <property type="molecule type" value="Genomic_DNA"/>
</dbReference>
<keyword evidence="2" id="KW-1185">Reference proteome</keyword>
<reference evidence="1" key="1">
    <citation type="submission" date="2021-06" db="EMBL/GenBank/DDBJ databases">
        <authorList>
            <person name="Kallberg Y."/>
            <person name="Tangrot J."/>
            <person name="Rosling A."/>
        </authorList>
    </citation>
    <scope>NUCLEOTIDE SEQUENCE</scope>
    <source>
        <strain evidence="1">MA461A</strain>
    </source>
</reference>
<proteinExistence type="predicted"/>
<dbReference type="Proteomes" id="UP000789920">
    <property type="component" value="Unassembled WGS sequence"/>
</dbReference>
<sequence>EEEKWDVLHGSEWKDDASNQLQDVQDGTSMDHVNKDLDKKSILSSSLQSTCEQLNNLLSTDFDDDIEESEDDTNIILSGEICESQFLEWVHLSSQGSEDSETTRILAELLKEAQLDELLSQSICQDNESLTELLKEAQSENQVFCQNVHSDTETLTELLKEAQLDNHYLCRRRCSNTSSINRNSTSTNLNFKTPINPNLHSIIIENNKSPDEKDFVGIVSSPEPLKPINKSSPDLSEFEFVIV</sequence>